<dbReference type="EMBL" id="AMEZ01000002">
    <property type="protein sequence ID" value="EKY29790.1"/>
    <property type="molecule type" value="Genomic_DNA"/>
</dbReference>
<evidence type="ECO:0000313" key="2">
    <source>
        <dbReference type="EMBL" id="EKY29790.1"/>
    </source>
</evidence>
<dbReference type="Proteomes" id="UP000010420">
    <property type="component" value="Unassembled WGS sequence"/>
</dbReference>
<reference evidence="2 3" key="1">
    <citation type="submission" date="2012-05" db="EMBL/GenBank/DDBJ databases">
        <authorList>
            <person name="Weinstock G."/>
            <person name="Sodergren E."/>
            <person name="Lobos E.A."/>
            <person name="Fulton L."/>
            <person name="Fulton R."/>
            <person name="Courtney L."/>
            <person name="Fronick C."/>
            <person name="O'Laughlin M."/>
            <person name="Godfrey J."/>
            <person name="Wilson R.M."/>
            <person name="Miner T."/>
            <person name="Farmer C."/>
            <person name="Delehaunty K."/>
            <person name="Cordes M."/>
            <person name="Minx P."/>
            <person name="Tomlinson C."/>
            <person name="Chen J."/>
            <person name="Wollam A."/>
            <person name="Pepin K.H."/>
            <person name="Bhonagiri V."/>
            <person name="Zhang X."/>
            <person name="Suruliraj S."/>
            <person name="Warren W."/>
            <person name="Mitreva M."/>
            <person name="Mardis E.R."/>
            <person name="Wilson R.K."/>
        </authorList>
    </citation>
    <scope>NUCLEOTIDE SEQUENCE [LARGE SCALE GENOMIC DNA]</scope>
    <source>
        <strain evidence="2 3">DSM 1785</strain>
    </source>
</reference>
<evidence type="ECO:0000313" key="3">
    <source>
        <dbReference type="Proteomes" id="UP000010420"/>
    </source>
</evidence>
<name>L1QQ54_9CLOT</name>
<accession>L1QQ54</accession>
<dbReference type="RefSeq" id="WP_005209665.1">
    <property type="nucleotide sequence ID" value="NZ_KB291597.1"/>
</dbReference>
<proteinExistence type="predicted"/>
<comment type="caution">
    <text evidence="2">The sequence shown here is derived from an EMBL/GenBank/DDBJ whole genome shotgun (WGS) entry which is preliminary data.</text>
</comment>
<dbReference type="Pfam" id="PF14213">
    <property type="entry name" value="DUF4325"/>
    <property type="match status" value="1"/>
</dbReference>
<dbReference type="eggNOG" id="ENOG5032B4P">
    <property type="taxonomic scope" value="Bacteria"/>
</dbReference>
<dbReference type="InterPro" id="IPR025474">
    <property type="entry name" value="DUF4325"/>
</dbReference>
<feature type="domain" description="DUF4325" evidence="1">
    <location>
        <begin position="19"/>
        <end position="79"/>
    </location>
</feature>
<sequence length="91" mass="10487">MDMIIKVKEFLGEKYSVEDAILLREIVKNNLELGVVLDFQGMTSIPTTFLNCLFSDLINKFGRDYIFKHIDVKNLSNYSDYSRVVLGTAFQ</sequence>
<dbReference type="AlphaFoldDB" id="L1QQ54"/>
<dbReference type="STRING" id="545697.HMPREF0216_00034"/>
<dbReference type="PATRIC" id="fig|545697.3.peg.35"/>
<evidence type="ECO:0000259" key="1">
    <source>
        <dbReference type="Pfam" id="PF14213"/>
    </source>
</evidence>
<gene>
    <name evidence="2" type="ORF">HMPREF0216_00034</name>
</gene>
<dbReference type="HOGENOM" id="CLU_188961_0_0_9"/>
<protein>
    <recommendedName>
        <fullName evidence="1">DUF4325 domain-containing protein</fullName>
    </recommendedName>
</protein>
<keyword evidence="3" id="KW-1185">Reference proteome</keyword>
<organism evidence="2 3">
    <name type="scientific">Clostridium celatum DSM 1785</name>
    <dbReference type="NCBI Taxonomy" id="545697"/>
    <lineage>
        <taxon>Bacteria</taxon>
        <taxon>Bacillati</taxon>
        <taxon>Bacillota</taxon>
        <taxon>Clostridia</taxon>
        <taxon>Eubacteriales</taxon>
        <taxon>Clostridiaceae</taxon>
        <taxon>Clostridium</taxon>
    </lineage>
</organism>